<feature type="non-terminal residue" evidence="2">
    <location>
        <position position="93"/>
    </location>
</feature>
<feature type="region of interest" description="Disordered" evidence="1">
    <location>
        <begin position="1"/>
        <end position="93"/>
    </location>
</feature>
<evidence type="ECO:0000313" key="3">
    <source>
        <dbReference type="Proteomes" id="UP000837857"/>
    </source>
</evidence>
<sequence>MIVPTGPPGACRAQHTAHRTTTPDTRRPSTATRRPRRASDVQCAQRDVAPAAGARARTTRNRAARPPCSARVPRQVRSQSTANPAFRAGLAVR</sequence>
<reference evidence="2" key="1">
    <citation type="submission" date="2022-03" db="EMBL/GenBank/DDBJ databases">
        <authorList>
            <person name="Martin H S."/>
        </authorList>
    </citation>
    <scope>NUCLEOTIDE SEQUENCE</scope>
</reference>
<gene>
    <name evidence="2" type="ORF">IPOD504_LOCUS1670</name>
</gene>
<feature type="compositionally biased region" description="Low complexity" evidence="1">
    <location>
        <begin position="19"/>
        <end position="32"/>
    </location>
</feature>
<keyword evidence="3" id="KW-1185">Reference proteome</keyword>
<dbReference type="Proteomes" id="UP000837857">
    <property type="component" value="Chromosome 11"/>
</dbReference>
<dbReference type="EMBL" id="OW152823">
    <property type="protein sequence ID" value="CAH2039442.1"/>
    <property type="molecule type" value="Genomic_DNA"/>
</dbReference>
<evidence type="ECO:0000313" key="2">
    <source>
        <dbReference type="EMBL" id="CAH2039442.1"/>
    </source>
</evidence>
<name>A0ABN8HXD3_9NEOP</name>
<accession>A0ABN8HXD3</accession>
<evidence type="ECO:0000256" key="1">
    <source>
        <dbReference type="SAM" id="MobiDB-lite"/>
    </source>
</evidence>
<protein>
    <submittedName>
        <fullName evidence="2">Uncharacterized protein</fullName>
    </submittedName>
</protein>
<organism evidence="2 3">
    <name type="scientific">Iphiclides podalirius</name>
    <name type="common">scarce swallowtail</name>
    <dbReference type="NCBI Taxonomy" id="110791"/>
    <lineage>
        <taxon>Eukaryota</taxon>
        <taxon>Metazoa</taxon>
        <taxon>Ecdysozoa</taxon>
        <taxon>Arthropoda</taxon>
        <taxon>Hexapoda</taxon>
        <taxon>Insecta</taxon>
        <taxon>Pterygota</taxon>
        <taxon>Neoptera</taxon>
        <taxon>Endopterygota</taxon>
        <taxon>Lepidoptera</taxon>
        <taxon>Glossata</taxon>
        <taxon>Ditrysia</taxon>
        <taxon>Papilionoidea</taxon>
        <taxon>Papilionidae</taxon>
        <taxon>Papilioninae</taxon>
        <taxon>Iphiclides</taxon>
    </lineage>
</organism>
<feature type="compositionally biased region" description="Low complexity" evidence="1">
    <location>
        <begin position="44"/>
        <end position="56"/>
    </location>
</feature>
<proteinExistence type="predicted"/>